<accession>A0AA42CJT0</accession>
<feature type="transmembrane region" description="Helical" evidence="1">
    <location>
        <begin position="36"/>
        <end position="58"/>
    </location>
</feature>
<organism evidence="3 4">
    <name type="scientific">Limobrevibacterium gyesilva</name>
    <dbReference type="NCBI Taxonomy" id="2991712"/>
    <lineage>
        <taxon>Bacteria</taxon>
        <taxon>Pseudomonadati</taxon>
        <taxon>Pseudomonadota</taxon>
        <taxon>Alphaproteobacteria</taxon>
        <taxon>Acetobacterales</taxon>
        <taxon>Acetobacteraceae</taxon>
        <taxon>Limobrevibacterium</taxon>
    </lineage>
</organism>
<name>A0AA42CJT0_9PROT</name>
<dbReference type="Pfam" id="PF13387">
    <property type="entry name" value="Lnb_N"/>
    <property type="match status" value="1"/>
</dbReference>
<keyword evidence="4" id="KW-1185">Reference proteome</keyword>
<dbReference type="Proteomes" id="UP001165679">
    <property type="component" value="Unassembled WGS sequence"/>
</dbReference>
<protein>
    <submittedName>
        <fullName evidence="3">DUF4105 domain-containing protein</fullName>
    </submittedName>
</protein>
<dbReference type="EMBL" id="JAPDNT010000031">
    <property type="protein sequence ID" value="MCW3477170.1"/>
    <property type="molecule type" value="Genomic_DNA"/>
</dbReference>
<reference evidence="3" key="2">
    <citation type="submission" date="2022-10" db="EMBL/GenBank/DDBJ databases">
        <authorList>
            <person name="Trinh H.N."/>
        </authorList>
    </citation>
    <scope>NUCLEOTIDE SEQUENCE</scope>
    <source>
        <strain evidence="3">RN2-1</strain>
    </source>
</reference>
<proteinExistence type="predicted"/>
<reference evidence="3" key="1">
    <citation type="submission" date="2022-09" db="EMBL/GenBank/DDBJ databases">
        <title>Rhodovastum sp. nov. RN2-1 isolated from soil in Seongnam, South Korea.</title>
        <authorList>
            <person name="Le N.T."/>
        </authorList>
    </citation>
    <scope>NUCLEOTIDE SEQUENCE</scope>
    <source>
        <strain evidence="3">RN2-1</strain>
    </source>
</reference>
<evidence type="ECO:0000313" key="3">
    <source>
        <dbReference type="EMBL" id="MCW3477170.1"/>
    </source>
</evidence>
<feature type="domain" description="Lnb N-terminal periplasmic" evidence="2">
    <location>
        <begin position="128"/>
        <end position="282"/>
    </location>
</feature>
<dbReference type="AlphaFoldDB" id="A0AA42CJT0"/>
<dbReference type="RefSeq" id="WP_264716098.1">
    <property type="nucleotide sequence ID" value="NZ_JAPDNT010000031.1"/>
</dbReference>
<comment type="caution">
    <text evidence="3">The sequence shown here is derived from an EMBL/GenBank/DDBJ whole genome shotgun (WGS) entry which is preliminary data.</text>
</comment>
<keyword evidence="1" id="KW-1133">Transmembrane helix</keyword>
<evidence type="ECO:0000313" key="4">
    <source>
        <dbReference type="Proteomes" id="UP001165679"/>
    </source>
</evidence>
<evidence type="ECO:0000256" key="1">
    <source>
        <dbReference type="SAM" id="Phobius"/>
    </source>
</evidence>
<keyword evidence="1" id="KW-0472">Membrane</keyword>
<feature type="transmembrane region" description="Helical" evidence="1">
    <location>
        <begin position="65"/>
        <end position="82"/>
    </location>
</feature>
<evidence type="ECO:0000259" key="2">
    <source>
        <dbReference type="Pfam" id="PF13387"/>
    </source>
</evidence>
<keyword evidence="1" id="KW-0812">Transmembrane</keyword>
<gene>
    <name evidence="3" type="ORF">OL599_21595</name>
</gene>
<dbReference type="InterPro" id="IPR025178">
    <property type="entry name" value="Lnb_N"/>
</dbReference>
<sequence>MTLGRLARGAGFALLAVAILLTGAWCSLALWFQCPAGEALCGALAGAAMVLALATVLCLASSRRWLAVALYAAAFAGVLAWWTTIRPTNDRDWAPDVARAVTATSDGDRLVVDGVRNFAWRSDADFDARWERRSYSLSRLSDVDLVMSYWAGEAIAHTIVSFGFDDATRLAFSIEIRKRKGQAFSSLAGFFRQYELAIVAADERDVVRVRSNVRGEDVRVYRLRMTPANARVLLAEYVREANDLARRPRFYNTLTTNCTTLVFAMVRAIHPGLPLDARVLLSGYLPDYAYDLGATDTSMPFAQLRAVSRIRDKAARADAAPDFSARIREGIPVPR</sequence>